<dbReference type="AlphaFoldDB" id="A0AAV8YA87"/>
<accession>A0AAV8YA87</accession>
<protein>
    <submittedName>
        <fullName evidence="2">Uncharacterized protein</fullName>
    </submittedName>
</protein>
<reference evidence="2" key="1">
    <citation type="journal article" date="2023" name="Insect Mol. Biol.">
        <title>Genome sequencing provides insights into the evolution of gene families encoding plant cell wall-degrading enzymes in longhorned beetles.</title>
        <authorList>
            <person name="Shin N.R."/>
            <person name="Okamura Y."/>
            <person name="Kirsch R."/>
            <person name="Pauchet Y."/>
        </authorList>
    </citation>
    <scope>NUCLEOTIDE SEQUENCE</scope>
    <source>
        <strain evidence="2">RBIC_L_NR</strain>
    </source>
</reference>
<feature type="region of interest" description="Disordered" evidence="1">
    <location>
        <begin position="49"/>
        <end position="68"/>
    </location>
</feature>
<dbReference type="EMBL" id="JANEYF010002325">
    <property type="protein sequence ID" value="KAJ8948068.1"/>
    <property type="molecule type" value="Genomic_DNA"/>
</dbReference>
<evidence type="ECO:0000256" key="1">
    <source>
        <dbReference type="SAM" id="MobiDB-lite"/>
    </source>
</evidence>
<organism evidence="2 3">
    <name type="scientific">Rhamnusium bicolor</name>
    <dbReference type="NCBI Taxonomy" id="1586634"/>
    <lineage>
        <taxon>Eukaryota</taxon>
        <taxon>Metazoa</taxon>
        <taxon>Ecdysozoa</taxon>
        <taxon>Arthropoda</taxon>
        <taxon>Hexapoda</taxon>
        <taxon>Insecta</taxon>
        <taxon>Pterygota</taxon>
        <taxon>Neoptera</taxon>
        <taxon>Endopterygota</taxon>
        <taxon>Coleoptera</taxon>
        <taxon>Polyphaga</taxon>
        <taxon>Cucujiformia</taxon>
        <taxon>Chrysomeloidea</taxon>
        <taxon>Cerambycidae</taxon>
        <taxon>Lepturinae</taxon>
        <taxon>Rhagiini</taxon>
        <taxon>Rhamnusium</taxon>
    </lineage>
</organism>
<sequence>MYYKIIEQVKGPSELRQRVIVAAKEARKNKDYPIELLNHDCHYIDKYNDHSNKILPPSHGPYPSLERE</sequence>
<evidence type="ECO:0000313" key="2">
    <source>
        <dbReference type="EMBL" id="KAJ8948068.1"/>
    </source>
</evidence>
<comment type="caution">
    <text evidence="2">The sequence shown here is derived from an EMBL/GenBank/DDBJ whole genome shotgun (WGS) entry which is preliminary data.</text>
</comment>
<dbReference type="Proteomes" id="UP001162156">
    <property type="component" value="Unassembled WGS sequence"/>
</dbReference>
<proteinExistence type="predicted"/>
<keyword evidence="3" id="KW-1185">Reference proteome</keyword>
<evidence type="ECO:0000313" key="3">
    <source>
        <dbReference type="Proteomes" id="UP001162156"/>
    </source>
</evidence>
<gene>
    <name evidence="2" type="ORF">NQ314_008497</name>
</gene>
<name>A0AAV8YA87_9CUCU</name>